<accession>D1BWA0</accession>
<dbReference type="HOGENOM" id="CLU_110202_0_0_11"/>
<organism evidence="1 2">
    <name type="scientific">Xylanimonas cellulosilytica (strain DSM 15894 / JCM 12276 / CECT 5975 / KCTC 9989 / LMG 20990 / NBRC 107835 / XIL07)</name>
    <dbReference type="NCBI Taxonomy" id="446471"/>
    <lineage>
        <taxon>Bacteria</taxon>
        <taxon>Bacillati</taxon>
        <taxon>Actinomycetota</taxon>
        <taxon>Actinomycetes</taxon>
        <taxon>Micrococcales</taxon>
        <taxon>Promicromonosporaceae</taxon>
        <taxon>Xylanimonas</taxon>
    </lineage>
</organism>
<dbReference type="KEGG" id="xce:Xcel_2430"/>
<dbReference type="AlphaFoldDB" id="D1BWA0"/>
<evidence type="ECO:0000313" key="1">
    <source>
        <dbReference type="EMBL" id="ACZ31445.1"/>
    </source>
</evidence>
<reference evidence="1 2" key="2">
    <citation type="journal article" date="2010" name="Stand. Genomic Sci.">
        <title>Complete genome sequence of Xylanimonas cellulosilytica type strain (XIL07).</title>
        <authorList>
            <person name="Foster B."/>
            <person name="Pukall R."/>
            <person name="Abt B."/>
            <person name="Nolan M."/>
            <person name="Glavina Del Rio T."/>
            <person name="Chen F."/>
            <person name="Lucas S."/>
            <person name="Tice H."/>
            <person name="Pitluck S."/>
            <person name="Cheng J.-F."/>
            <person name="Chertkov O."/>
            <person name="Brettin T."/>
            <person name="Han C."/>
            <person name="Detter J.C."/>
            <person name="Bruce D."/>
            <person name="Goodwin L."/>
            <person name="Ivanova N."/>
            <person name="Mavromatis K."/>
            <person name="Pati A."/>
            <person name="Mikhailova N."/>
            <person name="Chen A."/>
            <person name="Palaniappan K."/>
            <person name="Land M."/>
            <person name="Hauser L."/>
            <person name="Chang Y.-J."/>
            <person name="Jeffries C.D."/>
            <person name="Chain P."/>
            <person name="Rohde M."/>
            <person name="Goeker M."/>
            <person name="Bristow J."/>
            <person name="Eisen J.A."/>
            <person name="Markowitz V."/>
            <person name="Hugenholtz P."/>
            <person name="Kyrpides N.C."/>
            <person name="Klenk H.-P."/>
            <person name="Lapidus A."/>
        </authorList>
    </citation>
    <scope>NUCLEOTIDE SEQUENCE [LARGE SCALE GENOMIC DNA]</scope>
    <source>
        <strain evidence="2">DSM 15894 / CECT 5975 / LMG 20990 / XIL07</strain>
    </source>
</reference>
<dbReference type="RefSeq" id="WP_012879187.1">
    <property type="nucleotide sequence ID" value="NC_013530.1"/>
</dbReference>
<keyword evidence="2" id="KW-1185">Reference proteome</keyword>
<gene>
    <name evidence="1" type="ordered locus">Xcel_2430</name>
</gene>
<dbReference type="STRING" id="446471.Xcel_2430"/>
<sequence>MSLLLVLHAVRLAGMADDDAVARRFGLPPDDVAAALRDAHDRGWAQRAQFAETAGWWLTESGRAENERLLAVELSAAGAGHAVAAVHEDFLPLNARLRNAVTRWQLRPAGDRLAPDDHTDADWDDAVLDELAALDRALSPLARRLATHLDRFSGYDTRFSHALTRAWRGGRPWVDASDVDSCHRVWFELHEDLVATLGIDRGAGDAGATG</sequence>
<dbReference type="Proteomes" id="UP000002255">
    <property type="component" value="Chromosome"/>
</dbReference>
<dbReference type="eggNOG" id="ENOG502ZK49">
    <property type="taxonomic scope" value="Bacteria"/>
</dbReference>
<protein>
    <recommendedName>
        <fullName evidence="3">Transcriptional regulator</fullName>
    </recommendedName>
</protein>
<dbReference type="EMBL" id="CP001821">
    <property type="protein sequence ID" value="ACZ31445.1"/>
    <property type="molecule type" value="Genomic_DNA"/>
</dbReference>
<evidence type="ECO:0000313" key="2">
    <source>
        <dbReference type="Proteomes" id="UP000002255"/>
    </source>
</evidence>
<evidence type="ECO:0008006" key="3">
    <source>
        <dbReference type="Google" id="ProtNLM"/>
    </source>
</evidence>
<proteinExistence type="predicted"/>
<name>D1BWA0_XYLCX</name>
<reference evidence="2" key="1">
    <citation type="submission" date="2009-11" db="EMBL/GenBank/DDBJ databases">
        <title>The complete chromosome of Xylanimonas cellulosilytica DSM 15894.</title>
        <authorList>
            <consortium name="US DOE Joint Genome Institute (JGI-PGF)"/>
            <person name="Lucas S."/>
            <person name="Copeland A."/>
            <person name="Lapidus A."/>
            <person name="Glavina del Rio T."/>
            <person name="Dalin E."/>
            <person name="Tice H."/>
            <person name="Bruce D."/>
            <person name="Goodwin L."/>
            <person name="Pitluck S."/>
            <person name="Kyrpides N."/>
            <person name="Mavromatis K."/>
            <person name="Ivanova N."/>
            <person name="Mikhailova N."/>
            <person name="Foster B."/>
            <person name="Clum A."/>
            <person name="Brettin T."/>
            <person name="Detter J.C."/>
            <person name="Han C."/>
            <person name="Larimer F."/>
            <person name="Land M."/>
            <person name="Hauser L."/>
            <person name="Markowitz V."/>
            <person name="Cheng J.F."/>
            <person name="Hugenholtz P."/>
            <person name="Woyke T."/>
            <person name="Wu D."/>
            <person name="Gehrich-Schroeter G."/>
            <person name="Schneider S."/>
            <person name="Pukall S.R."/>
            <person name="Klenk H.P."/>
            <person name="Eisen J.A."/>
        </authorList>
    </citation>
    <scope>NUCLEOTIDE SEQUENCE [LARGE SCALE GENOMIC DNA]</scope>
    <source>
        <strain evidence="2">DSM 15894 / CECT 5975 / LMG 20990 / XIL07</strain>
    </source>
</reference>